<reference evidence="3 4" key="1">
    <citation type="submission" date="2011-08" db="EMBL/GenBank/DDBJ databases">
        <title>The Genome Sequence of Clostridium hathewayi WAL-18680.</title>
        <authorList>
            <consortium name="The Broad Institute Genome Sequencing Platform"/>
            <person name="Earl A."/>
            <person name="Ward D."/>
            <person name="Feldgarden M."/>
            <person name="Gevers D."/>
            <person name="Finegold S.M."/>
            <person name="Summanen P.H."/>
            <person name="Molitoris D.R."/>
            <person name="Song M."/>
            <person name="Daigneault M."/>
            <person name="Allen-Vercoe E."/>
            <person name="Young S.K."/>
            <person name="Zeng Q."/>
            <person name="Gargeya S."/>
            <person name="Fitzgerald M."/>
            <person name="Haas B."/>
            <person name="Abouelleil A."/>
            <person name="Alvarado L."/>
            <person name="Arachchi H.M."/>
            <person name="Berlin A."/>
            <person name="Brown A."/>
            <person name="Chapman S.B."/>
            <person name="Chen Z."/>
            <person name="Dunbar C."/>
            <person name="Freedman E."/>
            <person name="Gearin G."/>
            <person name="Gellesch M."/>
            <person name="Goldberg J."/>
            <person name="Griggs A."/>
            <person name="Gujja S."/>
            <person name="Heiman D."/>
            <person name="Howarth C."/>
            <person name="Larson L."/>
            <person name="Lui A."/>
            <person name="MacDonald P.J.P."/>
            <person name="Montmayeur A."/>
            <person name="Murphy C."/>
            <person name="Neiman D."/>
            <person name="Pearson M."/>
            <person name="Priest M."/>
            <person name="Roberts A."/>
            <person name="Saif S."/>
            <person name="Shea T."/>
            <person name="Shenoy N."/>
            <person name="Sisk P."/>
            <person name="Stolte C."/>
            <person name="Sykes S."/>
            <person name="Wortman J."/>
            <person name="Nusbaum C."/>
            <person name="Birren B."/>
        </authorList>
    </citation>
    <scope>NUCLEOTIDE SEQUENCE [LARGE SCALE GENOMIC DNA]</scope>
    <source>
        <strain evidence="3 4">WAL-18680</strain>
    </source>
</reference>
<accession>G5IGZ7</accession>
<comment type="caution">
    <text evidence="3">The sequence shown here is derived from an EMBL/GenBank/DDBJ whole genome shotgun (WGS) entry which is preliminary data.</text>
</comment>
<feature type="signal peptide" evidence="2">
    <location>
        <begin position="1"/>
        <end position="23"/>
    </location>
</feature>
<dbReference type="PATRIC" id="fig|742737.3.peg.2782"/>
<keyword evidence="4" id="KW-1185">Reference proteome</keyword>
<sequence length="630" mass="70842">MRRYCLIAIGCLALLTACGVRQAEMPAETVVSSEADAAGGDGSLENGAASDADGASDIGSSSGADGSSGKTAPSGKEKRQADGKLTQEEIDALCSQLYSTTYPCGDGSQIILAGVGNDYIYIKYMPKPLGNGNYSFFREFHPSYEVTVNQDGTVDIPISINDSGSARFVLNADYSLQNGKMVIEKGRFTLPDKNDEEFDKMFSELYSTEQWNYRLSLTPDRSMPDEKLAEFLRACVYNGNFYVLDTLYDLMPKDSQEERDKLELAGAMAGVSELTYSADNPYLPEIYYGESCAEFPQQDVLELVAAEVRTGAGLEEMGAERVEQNADWEKVYSLPGFKELYPYVSADESVTGVYNYDLDGDGLPEYLILFPGGSMGNHFWEVLHLDGAGKITDTNSGEGMGYVSLYRYQGKYFFVNESYDYYDREWLGWQVHALNQSGQMYMAEAVREKTGSEIIFTDKYVDVEPYYYLDWYLERYIDQYKEYETEPMGREIVTDEETQKLFGNAGSMTGIYGVMDFNNDGVDDWTNVYKFLPSGRYPYYCSYALVDGKTKEVLDFSKLTDLFYNPRCVFPYTSEGKNYFLFVLNGYGNYVFKLVEFQGMEPVEIQSWLVTVENRVLVHAMESHGSRIGI</sequence>
<evidence type="ECO:0000256" key="1">
    <source>
        <dbReference type="SAM" id="MobiDB-lite"/>
    </source>
</evidence>
<keyword evidence="2" id="KW-0732">Signal</keyword>
<dbReference type="HOGENOM" id="CLU_433989_0_0_9"/>
<protein>
    <submittedName>
        <fullName evidence="3">Uncharacterized protein</fullName>
    </submittedName>
</protein>
<dbReference type="AlphaFoldDB" id="G5IGZ7"/>
<organism evidence="3 4">
    <name type="scientific">Hungatella hathewayi WAL-18680</name>
    <dbReference type="NCBI Taxonomy" id="742737"/>
    <lineage>
        <taxon>Bacteria</taxon>
        <taxon>Bacillati</taxon>
        <taxon>Bacillota</taxon>
        <taxon>Clostridia</taxon>
        <taxon>Lachnospirales</taxon>
        <taxon>Lachnospiraceae</taxon>
        <taxon>Hungatella</taxon>
    </lineage>
</organism>
<feature type="chain" id="PRO_5003478621" evidence="2">
    <location>
        <begin position="24"/>
        <end position="630"/>
    </location>
</feature>
<dbReference type="RefSeq" id="WP_006780754.1">
    <property type="nucleotide sequence ID" value="NZ_CP040506.1"/>
</dbReference>
<feature type="region of interest" description="Disordered" evidence="1">
    <location>
        <begin position="32"/>
        <end position="83"/>
    </location>
</feature>
<dbReference type="PROSITE" id="PS51257">
    <property type="entry name" value="PROKAR_LIPOPROTEIN"/>
    <property type="match status" value="1"/>
</dbReference>
<name>G5IGZ7_9FIRM</name>
<dbReference type="EMBL" id="ADLN01000069">
    <property type="protein sequence ID" value="EHI59253.1"/>
    <property type="molecule type" value="Genomic_DNA"/>
</dbReference>
<dbReference type="Proteomes" id="UP000005384">
    <property type="component" value="Unassembled WGS sequence"/>
</dbReference>
<proteinExistence type="predicted"/>
<evidence type="ECO:0000313" key="4">
    <source>
        <dbReference type="Proteomes" id="UP000005384"/>
    </source>
</evidence>
<feature type="compositionally biased region" description="Low complexity" evidence="1">
    <location>
        <begin position="47"/>
        <end position="69"/>
    </location>
</feature>
<gene>
    <name evidence="3" type="ORF">HMPREF9473_02775</name>
</gene>
<evidence type="ECO:0000313" key="3">
    <source>
        <dbReference type="EMBL" id="EHI59253.1"/>
    </source>
</evidence>
<evidence type="ECO:0000256" key="2">
    <source>
        <dbReference type="SAM" id="SignalP"/>
    </source>
</evidence>